<dbReference type="Proteomes" id="UP001244295">
    <property type="component" value="Unassembled WGS sequence"/>
</dbReference>
<accession>A0AAW8DUT5</accession>
<sequence>MKARKTKNSTSWSDVKTRLTHFDHDGLIGLVHELYAASKDNQAFLHARFGLGEDVLKPYKTTIKRWLWPDALRNQGTSVAQAKQSIANYRKATGQPEGLAELMVFYCECASGFSAEVGLQDEGFLSALVRMFAQALQAIARLPAAQQSLFMERLDAVYRVSQRIGYGVEDAMRDLLIDHGTVD</sequence>
<reference evidence="1" key="1">
    <citation type="submission" date="2023-07" db="EMBL/GenBank/DDBJ databases">
        <title>Sorghum-associated microbial communities from plants grown in Nebraska, USA.</title>
        <authorList>
            <person name="Schachtman D."/>
        </authorList>
    </citation>
    <scope>NUCLEOTIDE SEQUENCE</scope>
    <source>
        <strain evidence="1">DS2795</strain>
    </source>
</reference>
<evidence type="ECO:0000313" key="2">
    <source>
        <dbReference type="Proteomes" id="UP001244295"/>
    </source>
</evidence>
<dbReference type="EMBL" id="JAUSRR010000003">
    <property type="protein sequence ID" value="MDP9923295.1"/>
    <property type="molecule type" value="Genomic_DNA"/>
</dbReference>
<dbReference type="AlphaFoldDB" id="A0AAW8DUT5"/>
<proteinExistence type="predicted"/>
<evidence type="ECO:0000313" key="1">
    <source>
        <dbReference type="EMBL" id="MDP9923295.1"/>
    </source>
</evidence>
<gene>
    <name evidence="1" type="ORF">J2W25_002316</name>
</gene>
<dbReference type="RefSeq" id="WP_307636814.1">
    <property type="nucleotide sequence ID" value="NZ_JAUSRR010000003.1"/>
</dbReference>
<comment type="caution">
    <text evidence="1">The sequence shown here is derived from an EMBL/GenBank/DDBJ whole genome shotgun (WGS) entry which is preliminary data.</text>
</comment>
<organism evidence="1 2">
    <name type="scientific">Variovorax boronicumulans</name>
    <dbReference type="NCBI Taxonomy" id="436515"/>
    <lineage>
        <taxon>Bacteria</taxon>
        <taxon>Pseudomonadati</taxon>
        <taxon>Pseudomonadota</taxon>
        <taxon>Betaproteobacteria</taxon>
        <taxon>Burkholderiales</taxon>
        <taxon>Comamonadaceae</taxon>
        <taxon>Variovorax</taxon>
    </lineage>
</organism>
<name>A0AAW8DUT5_9BURK</name>
<protein>
    <submittedName>
        <fullName evidence="1">Uncharacterized protein</fullName>
    </submittedName>
</protein>